<dbReference type="Gene3D" id="1.20.1260.10">
    <property type="match status" value="1"/>
</dbReference>
<evidence type="ECO:0000313" key="8">
    <source>
        <dbReference type="Proteomes" id="UP000301870"/>
    </source>
</evidence>
<dbReference type="GO" id="GO:0005737">
    <property type="term" value="C:cytoplasm"/>
    <property type="evidence" value="ECO:0007669"/>
    <property type="project" value="TreeGrafter"/>
</dbReference>
<keyword evidence="8" id="KW-1185">Reference proteome</keyword>
<name>A0A9J7EF08_SPOLT</name>
<gene>
    <name evidence="9" type="primary">LOC111358576</name>
</gene>
<dbReference type="InterPro" id="IPR009040">
    <property type="entry name" value="Ferritin-like_diiron"/>
</dbReference>
<feature type="binding site" evidence="5">
    <location>
        <position position="50"/>
    </location>
    <ligand>
        <name>Fe cation</name>
        <dbReference type="ChEBI" id="CHEBI:24875"/>
        <label>1</label>
    </ligand>
</feature>
<dbReference type="SUPFAM" id="SSF47240">
    <property type="entry name" value="Ferritin-like"/>
    <property type="match status" value="1"/>
</dbReference>
<dbReference type="RefSeq" id="XP_022829546.1">
    <property type="nucleotide sequence ID" value="XM_022973778.1"/>
</dbReference>
<evidence type="ECO:0000313" key="9">
    <source>
        <dbReference type="RefSeq" id="XP_022829546.1"/>
    </source>
</evidence>
<dbReference type="InterPro" id="IPR001519">
    <property type="entry name" value="Ferritin"/>
</dbReference>
<dbReference type="PANTHER" id="PTHR11431">
    <property type="entry name" value="FERRITIN"/>
    <property type="match status" value="1"/>
</dbReference>
<evidence type="ECO:0000259" key="7">
    <source>
        <dbReference type="PROSITE" id="PS50905"/>
    </source>
</evidence>
<comment type="function">
    <text evidence="6">Stores iron in a soluble, non-toxic, readily available form. Important for iron homeostasis. Iron is taken up in the ferrous form and deposited as ferric hydroxides after oxidation.</text>
</comment>
<keyword evidence="6" id="KW-0560">Oxidoreductase</keyword>
<feature type="domain" description="Ferritin-like diiron" evidence="7">
    <location>
        <begin position="33"/>
        <end position="182"/>
    </location>
</feature>
<keyword evidence="4 5" id="KW-0408">Iron</keyword>
<dbReference type="EC" id="1.16.3.1" evidence="6"/>
<dbReference type="InterPro" id="IPR009078">
    <property type="entry name" value="Ferritin-like_SF"/>
</dbReference>
<dbReference type="Proteomes" id="UP000301870">
    <property type="component" value="Chromosome 27"/>
</dbReference>
<dbReference type="KEGG" id="sliu:111358576"/>
<dbReference type="GO" id="GO:0008198">
    <property type="term" value="F:ferrous iron binding"/>
    <property type="evidence" value="ECO:0007669"/>
    <property type="project" value="TreeGrafter"/>
</dbReference>
<dbReference type="Pfam" id="PF00210">
    <property type="entry name" value="Ferritin"/>
    <property type="match status" value="1"/>
</dbReference>
<comment type="catalytic activity">
    <reaction evidence="6">
        <text>4 Fe(2+) + O2 + 4 H(+) = 4 Fe(3+) + 2 H2O</text>
        <dbReference type="Rhea" id="RHEA:11148"/>
        <dbReference type="ChEBI" id="CHEBI:15377"/>
        <dbReference type="ChEBI" id="CHEBI:15378"/>
        <dbReference type="ChEBI" id="CHEBI:15379"/>
        <dbReference type="ChEBI" id="CHEBI:29033"/>
        <dbReference type="ChEBI" id="CHEBI:29034"/>
        <dbReference type="EC" id="1.16.3.1"/>
    </reaction>
</comment>
<organism evidence="8 9">
    <name type="scientific">Spodoptera litura</name>
    <name type="common">Asian cotton leafworm</name>
    <dbReference type="NCBI Taxonomy" id="69820"/>
    <lineage>
        <taxon>Eukaryota</taxon>
        <taxon>Metazoa</taxon>
        <taxon>Ecdysozoa</taxon>
        <taxon>Arthropoda</taxon>
        <taxon>Hexapoda</taxon>
        <taxon>Insecta</taxon>
        <taxon>Pterygota</taxon>
        <taxon>Neoptera</taxon>
        <taxon>Endopterygota</taxon>
        <taxon>Lepidoptera</taxon>
        <taxon>Glossata</taxon>
        <taxon>Ditrysia</taxon>
        <taxon>Noctuoidea</taxon>
        <taxon>Noctuidae</taxon>
        <taxon>Amphipyrinae</taxon>
        <taxon>Spodoptera</taxon>
    </lineage>
</organism>
<comment type="similarity">
    <text evidence="1 6">Belongs to the ferritin family.</text>
</comment>
<accession>A0A9J7EF08</accession>
<dbReference type="OrthoDB" id="186462at2759"/>
<evidence type="ECO:0000256" key="5">
    <source>
        <dbReference type="PIRSR" id="PIRSR601519-1"/>
    </source>
</evidence>
<dbReference type="PANTHER" id="PTHR11431:SF75">
    <property type="entry name" value="FERRITIN"/>
    <property type="match status" value="1"/>
</dbReference>
<dbReference type="InterPro" id="IPR008331">
    <property type="entry name" value="Ferritin_DPS_dom"/>
</dbReference>
<evidence type="ECO:0000256" key="6">
    <source>
        <dbReference type="RuleBase" id="RU361145"/>
    </source>
</evidence>
<dbReference type="GO" id="GO:0006826">
    <property type="term" value="P:iron ion transport"/>
    <property type="evidence" value="ECO:0007669"/>
    <property type="project" value="InterPro"/>
</dbReference>
<evidence type="ECO:0000256" key="3">
    <source>
        <dbReference type="ARBA" id="ARBA00022723"/>
    </source>
</evidence>
<evidence type="ECO:0000256" key="1">
    <source>
        <dbReference type="ARBA" id="ARBA00007513"/>
    </source>
</evidence>
<dbReference type="GeneID" id="111358576"/>
<protein>
    <recommendedName>
        <fullName evidence="6">Ferritin</fullName>
        <ecNumber evidence="6">1.16.3.1</ecNumber>
    </recommendedName>
</protein>
<feature type="binding site" evidence="5">
    <location>
        <position position="88"/>
    </location>
    <ligand>
        <name>Fe cation</name>
        <dbReference type="ChEBI" id="CHEBI:24875"/>
        <label>1</label>
    </ligand>
</feature>
<feature type="binding site" evidence="5">
    <location>
        <position position="130"/>
    </location>
    <ligand>
        <name>Fe cation</name>
        <dbReference type="ChEBI" id="CHEBI:24875"/>
        <label>1</label>
    </ligand>
</feature>
<sequence>MYFKWRYYALVKLGLKEQVHSKPAHNRRYYSQNNSNSRIEELINIQIKAEQQASQNYLNIAVTFLHPSKSLLGVGGFFMKMYNDELEHMHKLINYQLLRGGSPLISGLEPPNQHKNLTILDAFKEGLCMEKNITELIEKGIKLAEEVKDFHYVDFITSVFLTEQFQSIHEFDQHVTKLTTLKNNDAFYYLYDMELQKNYPLSHNIKNLFK</sequence>
<dbReference type="GO" id="GO:0004322">
    <property type="term" value="F:ferroxidase activity"/>
    <property type="evidence" value="ECO:0007669"/>
    <property type="project" value="UniProtKB-EC"/>
</dbReference>
<evidence type="ECO:0000256" key="2">
    <source>
        <dbReference type="ARBA" id="ARBA00022434"/>
    </source>
</evidence>
<keyword evidence="3 5" id="KW-0479">Metal-binding</keyword>
<dbReference type="InterPro" id="IPR012347">
    <property type="entry name" value="Ferritin-like"/>
</dbReference>
<reference evidence="9" key="1">
    <citation type="submission" date="2025-08" db="UniProtKB">
        <authorList>
            <consortium name="RefSeq"/>
        </authorList>
    </citation>
    <scope>IDENTIFICATION</scope>
    <source>
        <strain evidence="9">Ishihara</strain>
        <tissue evidence="9">Whole body</tissue>
    </source>
</reference>
<dbReference type="GO" id="GO:0006879">
    <property type="term" value="P:intracellular iron ion homeostasis"/>
    <property type="evidence" value="ECO:0007669"/>
    <property type="project" value="UniProtKB-KW"/>
</dbReference>
<evidence type="ECO:0000256" key="4">
    <source>
        <dbReference type="ARBA" id="ARBA00023004"/>
    </source>
</evidence>
<dbReference type="PROSITE" id="PS50905">
    <property type="entry name" value="FERRITIN_LIKE"/>
    <property type="match status" value="1"/>
</dbReference>
<feature type="binding site" evidence="5">
    <location>
        <position position="85"/>
    </location>
    <ligand>
        <name>Fe cation</name>
        <dbReference type="ChEBI" id="CHEBI:24875"/>
        <label>1</label>
    </ligand>
</feature>
<feature type="binding site" evidence="5">
    <location>
        <position position="164"/>
    </location>
    <ligand>
        <name>Fe cation</name>
        <dbReference type="ChEBI" id="CHEBI:24875"/>
        <label>1</label>
    </ligand>
</feature>
<dbReference type="GO" id="GO:0008199">
    <property type="term" value="F:ferric iron binding"/>
    <property type="evidence" value="ECO:0007669"/>
    <property type="project" value="InterPro"/>
</dbReference>
<dbReference type="AlphaFoldDB" id="A0A9J7EF08"/>
<keyword evidence="2 6" id="KW-0409">Iron storage</keyword>
<proteinExistence type="inferred from homology"/>